<dbReference type="AlphaFoldDB" id="A0A2M7TJW8"/>
<dbReference type="PANTHER" id="PTHR43221:SF1">
    <property type="entry name" value="PROTEASE HTPX"/>
    <property type="match status" value="1"/>
</dbReference>
<keyword evidence="10 12" id="KW-0482">Metalloprotease</keyword>
<evidence type="ECO:0000256" key="12">
    <source>
        <dbReference type="HAMAP-Rule" id="MF_00188"/>
    </source>
</evidence>
<gene>
    <name evidence="12" type="primary">htpX</name>
    <name evidence="14" type="ORF">COY32_02525</name>
</gene>
<keyword evidence="5 12" id="KW-0812">Transmembrane</keyword>
<reference evidence="15" key="1">
    <citation type="submission" date="2017-09" db="EMBL/GenBank/DDBJ databases">
        <title>Depth-based differentiation of microbial function through sediment-hosted aquifers and enrichment of novel symbionts in the deep terrestrial subsurface.</title>
        <authorList>
            <person name="Probst A.J."/>
            <person name="Ladd B."/>
            <person name="Jarett J.K."/>
            <person name="Geller-Mcgrath D.E."/>
            <person name="Sieber C.M.K."/>
            <person name="Emerson J.B."/>
            <person name="Anantharaman K."/>
            <person name="Thomas B.C."/>
            <person name="Malmstrom R."/>
            <person name="Stieglmeier M."/>
            <person name="Klingl A."/>
            <person name="Woyke T."/>
            <person name="Ryan C.M."/>
            <person name="Banfield J.F."/>
        </authorList>
    </citation>
    <scope>NUCLEOTIDE SEQUENCE [LARGE SCALE GENOMIC DNA]</scope>
</reference>
<evidence type="ECO:0000256" key="3">
    <source>
        <dbReference type="ARBA" id="ARBA00022475"/>
    </source>
</evidence>
<dbReference type="GO" id="GO:0006508">
    <property type="term" value="P:proteolysis"/>
    <property type="evidence" value="ECO:0007669"/>
    <property type="project" value="UniProtKB-KW"/>
</dbReference>
<feature type="domain" description="Peptidase M48" evidence="13">
    <location>
        <begin position="75"/>
        <end position="290"/>
    </location>
</feature>
<keyword evidence="8 12" id="KW-0862">Zinc</keyword>
<accession>A0A2M7TJW8</accession>
<keyword evidence="4 12" id="KW-0645">Protease</keyword>
<dbReference type="GO" id="GO:0005886">
    <property type="term" value="C:plasma membrane"/>
    <property type="evidence" value="ECO:0007669"/>
    <property type="project" value="UniProtKB-SubCell"/>
</dbReference>
<evidence type="ECO:0000256" key="11">
    <source>
        <dbReference type="ARBA" id="ARBA00023136"/>
    </source>
</evidence>
<evidence type="ECO:0000256" key="2">
    <source>
        <dbReference type="ARBA" id="ARBA00009779"/>
    </source>
</evidence>
<dbReference type="GO" id="GO:0008270">
    <property type="term" value="F:zinc ion binding"/>
    <property type="evidence" value="ECO:0007669"/>
    <property type="project" value="UniProtKB-UniRule"/>
</dbReference>
<feature type="transmembrane region" description="Helical" evidence="12">
    <location>
        <begin position="154"/>
        <end position="173"/>
    </location>
</feature>
<dbReference type="InterPro" id="IPR050083">
    <property type="entry name" value="HtpX_protease"/>
</dbReference>
<dbReference type="Pfam" id="PF01435">
    <property type="entry name" value="Peptidase_M48"/>
    <property type="match status" value="1"/>
</dbReference>
<evidence type="ECO:0000313" key="15">
    <source>
        <dbReference type="Proteomes" id="UP000228920"/>
    </source>
</evidence>
<evidence type="ECO:0000313" key="14">
    <source>
        <dbReference type="EMBL" id="PIZ46981.1"/>
    </source>
</evidence>
<keyword evidence="6 12" id="KW-0479">Metal-binding</keyword>
<dbReference type="GO" id="GO:0004222">
    <property type="term" value="F:metalloendopeptidase activity"/>
    <property type="evidence" value="ECO:0007669"/>
    <property type="project" value="UniProtKB-UniRule"/>
</dbReference>
<organism evidence="14 15">
    <name type="scientific">candidate division WWE3 bacterium CG_4_10_14_0_2_um_filter_41_14</name>
    <dbReference type="NCBI Taxonomy" id="1975072"/>
    <lineage>
        <taxon>Bacteria</taxon>
        <taxon>Katanobacteria</taxon>
    </lineage>
</organism>
<keyword evidence="3 12" id="KW-1003">Cell membrane</keyword>
<dbReference type="EMBL" id="PFNL01000070">
    <property type="protein sequence ID" value="PIZ46981.1"/>
    <property type="molecule type" value="Genomic_DNA"/>
</dbReference>
<evidence type="ECO:0000256" key="8">
    <source>
        <dbReference type="ARBA" id="ARBA00022833"/>
    </source>
</evidence>
<feature type="binding site" evidence="12">
    <location>
        <position position="146"/>
    </location>
    <ligand>
        <name>Zn(2+)</name>
        <dbReference type="ChEBI" id="CHEBI:29105"/>
        <note>catalytic</note>
    </ligand>
</feature>
<proteinExistence type="inferred from homology"/>
<name>A0A2M7TJW8_UNCKA</name>
<protein>
    <recommendedName>
        <fullName evidence="12">Protease HtpX homolog</fullName>
        <ecNumber evidence="12">3.4.24.-</ecNumber>
    </recommendedName>
</protein>
<sequence>MYEQIANNKRKSWIIMVSFILIIAGLGFVFDQALEAGYSLFIIAMVFALFSAVASYYFSDSISIAISGAKKVEKKDEPRLYRMVENLSIATGITPPPRVYVIEDMAINAFATGRDPHHAAVAVTRGALIKLEDLELEGVIAHEMAHIKNYDIRTMAIAVVLVGIIAMAGEFFLRSQIWGGSRRKEGNGVMMVFALVGAILAPLMAQVLKMALSRQREFLADASAANLTRYPEGLARALEKIAADTDPLDHANSATAHLYISNPLKKRGEKISNMFSTHPPVEERIARLRSM</sequence>
<dbReference type="CDD" id="cd07340">
    <property type="entry name" value="M48B_Htpx_like"/>
    <property type="match status" value="1"/>
</dbReference>
<comment type="similarity">
    <text evidence="2 12">Belongs to the peptidase M48B family.</text>
</comment>
<feature type="binding site" evidence="12">
    <location>
        <position position="217"/>
    </location>
    <ligand>
        <name>Zn(2+)</name>
        <dbReference type="ChEBI" id="CHEBI:29105"/>
        <note>catalytic</note>
    </ligand>
</feature>
<feature type="transmembrane region" description="Helical" evidence="12">
    <location>
        <begin position="188"/>
        <end position="208"/>
    </location>
</feature>
<evidence type="ECO:0000256" key="6">
    <source>
        <dbReference type="ARBA" id="ARBA00022723"/>
    </source>
</evidence>
<dbReference type="InterPro" id="IPR001915">
    <property type="entry name" value="Peptidase_M48"/>
</dbReference>
<evidence type="ECO:0000256" key="9">
    <source>
        <dbReference type="ARBA" id="ARBA00022989"/>
    </source>
</evidence>
<feature type="binding site" evidence="12">
    <location>
        <position position="142"/>
    </location>
    <ligand>
        <name>Zn(2+)</name>
        <dbReference type="ChEBI" id="CHEBI:29105"/>
        <note>catalytic</note>
    </ligand>
</feature>
<evidence type="ECO:0000256" key="10">
    <source>
        <dbReference type="ARBA" id="ARBA00023049"/>
    </source>
</evidence>
<evidence type="ECO:0000256" key="1">
    <source>
        <dbReference type="ARBA" id="ARBA00004651"/>
    </source>
</evidence>
<comment type="cofactor">
    <cofactor evidence="12">
        <name>Zn(2+)</name>
        <dbReference type="ChEBI" id="CHEBI:29105"/>
    </cofactor>
    <text evidence="12">Binds 1 zinc ion per subunit.</text>
</comment>
<dbReference type="PANTHER" id="PTHR43221">
    <property type="entry name" value="PROTEASE HTPX"/>
    <property type="match status" value="1"/>
</dbReference>
<evidence type="ECO:0000259" key="13">
    <source>
        <dbReference type="Pfam" id="PF01435"/>
    </source>
</evidence>
<dbReference type="InterPro" id="IPR022919">
    <property type="entry name" value="Pept_M48_protease_HtpX"/>
</dbReference>
<keyword evidence="7 12" id="KW-0378">Hydrolase</keyword>
<feature type="active site" evidence="12">
    <location>
        <position position="143"/>
    </location>
</feature>
<evidence type="ECO:0000256" key="7">
    <source>
        <dbReference type="ARBA" id="ARBA00022801"/>
    </source>
</evidence>
<comment type="subcellular location">
    <subcellularLocation>
        <location evidence="1 12">Cell membrane</location>
        <topology evidence="1 12">Multi-pass membrane protein</topology>
    </subcellularLocation>
</comment>
<feature type="transmembrane region" description="Helical" evidence="12">
    <location>
        <begin position="36"/>
        <end position="58"/>
    </location>
</feature>
<dbReference type="EC" id="3.4.24.-" evidence="12"/>
<evidence type="ECO:0000256" key="5">
    <source>
        <dbReference type="ARBA" id="ARBA00022692"/>
    </source>
</evidence>
<comment type="caution">
    <text evidence="14">The sequence shown here is derived from an EMBL/GenBank/DDBJ whole genome shotgun (WGS) entry which is preliminary data.</text>
</comment>
<dbReference type="Proteomes" id="UP000228920">
    <property type="component" value="Unassembled WGS sequence"/>
</dbReference>
<dbReference type="Gene3D" id="3.30.2010.10">
    <property type="entry name" value="Metalloproteases ('zincins'), catalytic domain"/>
    <property type="match status" value="1"/>
</dbReference>
<keyword evidence="9 12" id="KW-1133">Transmembrane helix</keyword>
<dbReference type="HAMAP" id="MF_00188">
    <property type="entry name" value="Pept_M48_protease_HtpX"/>
    <property type="match status" value="1"/>
</dbReference>
<evidence type="ECO:0000256" key="4">
    <source>
        <dbReference type="ARBA" id="ARBA00022670"/>
    </source>
</evidence>
<keyword evidence="11 12" id="KW-0472">Membrane</keyword>
<feature type="transmembrane region" description="Helical" evidence="12">
    <location>
        <begin position="12"/>
        <end position="30"/>
    </location>
</feature>